<dbReference type="PANTHER" id="PTHR33393:SF12">
    <property type="entry name" value="CAPSULE BIOSYNTHESIS PROTEIN CAPA"/>
    <property type="match status" value="1"/>
</dbReference>
<dbReference type="InterPro" id="IPR029052">
    <property type="entry name" value="Metallo-depent_PP-like"/>
</dbReference>
<proteinExistence type="inferred from homology"/>
<dbReference type="Proteomes" id="UP000279029">
    <property type="component" value="Chromosome"/>
</dbReference>
<dbReference type="PANTHER" id="PTHR33393">
    <property type="entry name" value="POLYGLUTAMINE SYNTHESIS ACCESSORY PROTEIN RV0574C-RELATED"/>
    <property type="match status" value="1"/>
</dbReference>
<name>A0A3P7RZJ0_9FIRM</name>
<comment type="similarity">
    <text evidence="1">Belongs to the CapA family.</text>
</comment>
<dbReference type="InterPro" id="IPR052169">
    <property type="entry name" value="CW_Biosynth-Accessory"/>
</dbReference>
<dbReference type="InterPro" id="IPR019079">
    <property type="entry name" value="Capsule_synth_CapA"/>
</dbReference>
<dbReference type="Gene3D" id="3.60.21.10">
    <property type="match status" value="1"/>
</dbReference>
<evidence type="ECO:0000313" key="3">
    <source>
        <dbReference type="EMBL" id="VDN46109.1"/>
    </source>
</evidence>
<dbReference type="CDD" id="cd07381">
    <property type="entry name" value="MPP_CapA"/>
    <property type="match status" value="1"/>
</dbReference>
<dbReference type="RefSeq" id="WP_125135676.1">
    <property type="nucleotide sequence ID" value="NZ_LR130778.1"/>
</dbReference>
<dbReference type="KEGG" id="cbar:PATL70BA_0264"/>
<dbReference type="SUPFAM" id="SSF56300">
    <property type="entry name" value="Metallo-dependent phosphatases"/>
    <property type="match status" value="1"/>
</dbReference>
<accession>A0A3P7RZJ0</accession>
<dbReference type="PROSITE" id="PS51257">
    <property type="entry name" value="PROKAR_LIPOPROTEIN"/>
    <property type="match status" value="1"/>
</dbReference>
<feature type="domain" description="Capsule synthesis protein CapA" evidence="2">
    <location>
        <begin position="70"/>
        <end position="338"/>
    </location>
</feature>
<evidence type="ECO:0000313" key="4">
    <source>
        <dbReference type="Proteomes" id="UP000279029"/>
    </source>
</evidence>
<keyword evidence="4" id="KW-1185">Reference proteome</keyword>
<dbReference type="Pfam" id="PF09587">
    <property type="entry name" value="PGA_cap"/>
    <property type="match status" value="1"/>
</dbReference>
<protein>
    <recommendedName>
        <fullName evidence="2">Capsule synthesis protein CapA domain-containing protein</fullName>
    </recommendedName>
</protein>
<dbReference type="OrthoDB" id="9810906at2"/>
<dbReference type="EMBL" id="LR130778">
    <property type="protein sequence ID" value="VDN46109.1"/>
    <property type="molecule type" value="Genomic_DNA"/>
</dbReference>
<reference evidence="3 4" key="1">
    <citation type="submission" date="2018-09" db="EMBL/GenBank/DDBJ databases">
        <authorList>
            <person name="Postec A."/>
        </authorList>
    </citation>
    <scope>NUCLEOTIDE SEQUENCE [LARGE SCALE GENOMIC DNA]</scope>
    <source>
        <strain evidence="3">70B-A</strain>
    </source>
</reference>
<dbReference type="SMART" id="SM00854">
    <property type="entry name" value="PGA_cap"/>
    <property type="match status" value="1"/>
</dbReference>
<evidence type="ECO:0000256" key="1">
    <source>
        <dbReference type="ARBA" id="ARBA00005662"/>
    </source>
</evidence>
<evidence type="ECO:0000259" key="2">
    <source>
        <dbReference type="SMART" id="SM00854"/>
    </source>
</evidence>
<dbReference type="AlphaFoldDB" id="A0A3P7RZJ0"/>
<gene>
    <name evidence="3" type="ORF">PATL70BA_0264</name>
</gene>
<sequence length="438" mass="49144">MRLIRVLTLWLMVLVILSGCIIGNRKVVEPKKPINQEIINSEEVPVNANQEVIQEEIIQEEAISETKRVSLLSVGDIMMHVYQLRRGYDGASYDFSDAFKYVSPIIQAGDFAVGNLETTFGGVGTQKVKNEKTAFRGYSGYPTFNTPDVLAQNIKDAGFDLVSTANNHSLDTGVKGLLRTLEVLDQNQIEHIGTYASKEDEGSIKIIDIDGIEFAMISYTYGMNGFTLKEDEDYMVNHLDMYDETYVNEMLEKVSLAKKTTNGLVVVMLHYGNEYKALPDENYQKPIVNQLFEAGADIILGGHPHVLQPMALKEIVEEDGSTRVGVVIYSLGNFISSQRNVDGKGPHKDIGLIFEVVVGQVDDQRPEIVEVAYTPTYTHWSQKAISVIPTFDIPKDLALAGTDQQRIAYANTIMMDHMKHYMEDEPTFDGLFYRFQVK</sequence>
<organism evidence="3 4">
    <name type="scientific">Petrocella atlantisensis</name>
    <dbReference type="NCBI Taxonomy" id="2173034"/>
    <lineage>
        <taxon>Bacteria</taxon>
        <taxon>Bacillati</taxon>
        <taxon>Bacillota</taxon>
        <taxon>Clostridia</taxon>
        <taxon>Lachnospirales</taxon>
        <taxon>Vallitaleaceae</taxon>
        <taxon>Petrocella</taxon>
    </lineage>
</organism>